<keyword evidence="3" id="KW-1185">Reference proteome</keyword>
<proteinExistence type="predicted"/>
<accession>A0A1I6PQ03</accession>
<dbReference type="AlphaFoldDB" id="A0A1I6PQ03"/>
<name>A0A1I6PQ03_9EURY</name>
<keyword evidence="1" id="KW-1133">Transmembrane helix</keyword>
<gene>
    <name evidence="2" type="ORF">SAMN04488556_0711</name>
</gene>
<reference evidence="3" key="1">
    <citation type="submission" date="2016-10" db="EMBL/GenBank/DDBJ databases">
        <authorList>
            <person name="Varghese N."/>
            <person name="Submissions S."/>
        </authorList>
    </citation>
    <scope>NUCLEOTIDE SEQUENCE [LARGE SCALE GENOMIC DNA]</scope>
    <source>
        <strain evidence="3">DSM 22427</strain>
    </source>
</reference>
<keyword evidence="1" id="KW-0812">Transmembrane</keyword>
<dbReference type="EMBL" id="FOZS01000001">
    <property type="protein sequence ID" value="SFS42266.1"/>
    <property type="molecule type" value="Genomic_DNA"/>
</dbReference>
<evidence type="ECO:0000256" key="1">
    <source>
        <dbReference type="SAM" id="Phobius"/>
    </source>
</evidence>
<dbReference type="Pfam" id="PF25957">
    <property type="entry name" value="DUF7994"/>
    <property type="match status" value="1"/>
</dbReference>
<feature type="transmembrane region" description="Helical" evidence="1">
    <location>
        <begin position="37"/>
        <end position="55"/>
    </location>
</feature>
<organism evidence="2 3">
    <name type="scientific">Halostagnicola kamekurae</name>
    <dbReference type="NCBI Taxonomy" id="619731"/>
    <lineage>
        <taxon>Archaea</taxon>
        <taxon>Methanobacteriati</taxon>
        <taxon>Methanobacteriota</taxon>
        <taxon>Stenosarchaea group</taxon>
        <taxon>Halobacteria</taxon>
        <taxon>Halobacteriales</taxon>
        <taxon>Natrialbaceae</taxon>
        <taxon>Halostagnicola</taxon>
    </lineage>
</organism>
<protein>
    <recommendedName>
        <fullName evidence="4">SPW repeat-containing protein</fullName>
    </recommendedName>
</protein>
<feature type="transmembrane region" description="Helical" evidence="1">
    <location>
        <begin position="12"/>
        <end position="31"/>
    </location>
</feature>
<dbReference type="OrthoDB" id="177635at2157"/>
<evidence type="ECO:0008006" key="4">
    <source>
        <dbReference type="Google" id="ProtNLM"/>
    </source>
</evidence>
<evidence type="ECO:0000313" key="2">
    <source>
        <dbReference type="EMBL" id="SFS42266.1"/>
    </source>
</evidence>
<evidence type="ECO:0000313" key="3">
    <source>
        <dbReference type="Proteomes" id="UP000199199"/>
    </source>
</evidence>
<sequence>MNERHNRRLSGVVGAFLLLVSGGGIVLLGTGGLEEPIFLVQVALLGLAGVFDIVAATDTGLTDRWAWYRWSGAGNVLLGLSLPLGFAGSDSLLFLLLTVVGGVSLAAMGIDMLAFHGKYTRGERLDRNSS</sequence>
<keyword evidence="1" id="KW-0472">Membrane</keyword>
<dbReference type="InterPro" id="IPR058307">
    <property type="entry name" value="DUF7994"/>
</dbReference>
<dbReference type="Proteomes" id="UP000199199">
    <property type="component" value="Unassembled WGS sequence"/>
</dbReference>
<dbReference type="RefSeq" id="WP_092901611.1">
    <property type="nucleotide sequence ID" value="NZ_FOZS01000001.1"/>
</dbReference>
<feature type="transmembrane region" description="Helical" evidence="1">
    <location>
        <begin position="92"/>
        <end position="115"/>
    </location>
</feature>
<feature type="transmembrane region" description="Helical" evidence="1">
    <location>
        <begin position="67"/>
        <end position="86"/>
    </location>
</feature>